<reference evidence="1 2" key="1">
    <citation type="submission" date="2018-04" db="EMBL/GenBank/DDBJ databases">
        <title>The genome of golden apple snail Pomacea canaliculata provides insight into stress tolerance and invasive adaptation.</title>
        <authorList>
            <person name="Liu C."/>
            <person name="Liu B."/>
            <person name="Ren Y."/>
            <person name="Zhang Y."/>
            <person name="Wang H."/>
            <person name="Li S."/>
            <person name="Jiang F."/>
            <person name="Yin L."/>
            <person name="Zhang G."/>
            <person name="Qian W."/>
            <person name="Fan W."/>
        </authorList>
    </citation>
    <scope>NUCLEOTIDE SEQUENCE [LARGE SCALE GENOMIC DNA]</scope>
    <source>
        <strain evidence="1">SZHN2017</strain>
        <tissue evidence="1">Muscle</tissue>
    </source>
</reference>
<dbReference type="EMBL" id="PZQS01000001">
    <property type="protein sequence ID" value="PVD38353.1"/>
    <property type="molecule type" value="Genomic_DNA"/>
</dbReference>
<dbReference type="AlphaFoldDB" id="A0A2T7PY53"/>
<organism evidence="1 2">
    <name type="scientific">Pomacea canaliculata</name>
    <name type="common">Golden apple snail</name>
    <dbReference type="NCBI Taxonomy" id="400727"/>
    <lineage>
        <taxon>Eukaryota</taxon>
        <taxon>Metazoa</taxon>
        <taxon>Spiralia</taxon>
        <taxon>Lophotrochozoa</taxon>
        <taxon>Mollusca</taxon>
        <taxon>Gastropoda</taxon>
        <taxon>Caenogastropoda</taxon>
        <taxon>Architaenioglossa</taxon>
        <taxon>Ampullarioidea</taxon>
        <taxon>Ampullariidae</taxon>
        <taxon>Pomacea</taxon>
    </lineage>
</organism>
<proteinExistence type="predicted"/>
<dbReference type="Proteomes" id="UP000245119">
    <property type="component" value="Linkage Group LG1"/>
</dbReference>
<evidence type="ECO:0000313" key="1">
    <source>
        <dbReference type="EMBL" id="PVD38353.1"/>
    </source>
</evidence>
<name>A0A2T7PY53_POMCA</name>
<sequence length="110" mass="11961">MCLTASNAALGFAKSGTSSRGSRVQVVSVARTWTLSTIRNRRMQNTASITYGLPVFRSLYTCVTIPDRSATLHACDVMQRSRNSAPSCSLANTASVFVGYLAFDVVYELR</sequence>
<protein>
    <submittedName>
        <fullName evidence="1">Uncharacterized protein</fullName>
    </submittedName>
</protein>
<gene>
    <name evidence="1" type="ORF">C0Q70_00967</name>
</gene>
<accession>A0A2T7PY53</accession>
<comment type="caution">
    <text evidence="1">The sequence shown here is derived from an EMBL/GenBank/DDBJ whole genome shotgun (WGS) entry which is preliminary data.</text>
</comment>
<evidence type="ECO:0000313" key="2">
    <source>
        <dbReference type="Proteomes" id="UP000245119"/>
    </source>
</evidence>
<keyword evidence="2" id="KW-1185">Reference proteome</keyword>